<comment type="caution">
    <text evidence="1">The sequence shown here is derived from an EMBL/GenBank/DDBJ whole genome shotgun (WGS) entry which is preliminary data.</text>
</comment>
<dbReference type="Proteomes" id="UP000283341">
    <property type="component" value="Unassembled WGS sequence"/>
</dbReference>
<name>A0A412IC31_9BACE</name>
<dbReference type="EMBL" id="QRVJ01000022">
    <property type="protein sequence ID" value="RGS34398.1"/>
    <property type="molecule type" value="Genomic_DNA"/>
</dbReference>
<protein>
    <submittedName>
        <fullName evidence="1">Uncharacterized protein</fullName>
    </submittedName>
</protein>
<organism evidence="1 2">
    <name type="scientific">Bacteroides cellulosilyticus</name>
    <dbReference type="NCBI Taxonomy" id="246787"/>
    <lineage>
        <taxon>Bacteria</taxon>
        <taxon>Pseudomonadati</taxon>
        <taxon>Bacteroidota</taxon>
        <taxon>Bacteroidia</taxon>
        <taxon>Bacteroidales</taxon>
        <taxon>Bacteroidaceae</taxon>
        <taxon>Bacteroides</taxon>
    </lineage>
</organism>
<reference evidence="1 2" key="1">
    <citation type="submission" date="2018-08" db="EMBL/GenBank/DDBJ databases">
        <title>A genome reference for cultivated species of the human gut microbiota.</title>
        <authorList>
            <person name="Zou Y."/>
            <person name="Xue W."/>
            <person name="Luo G."/>
        </authorList>
    </citation>
    <scope>NUCLEOTIDE SEQUENCE [LARGE SCALE GENOMIC DNA]</scope>
    <source>
        <strain evidence="1 2">AF22-3AC</strain>
    </source>
</reference>
<proteinExistence type="predicted"/>
<sequence length="72" mass="8394">MSITNKNGVEIFSVQTETEHMKLEFIVLELFARGIEKLLEDKGNISTRMERMLGTLRDVTRHFRHTSDKKGE</sequence>
<dbReference type="AlphaFoldDB" id="A0A412IC31"/>
<gene>
    <name evidence="1" type="ORF">DWX97_19570</name>
</gene>
<evidence type="ECO:0000313" key="1">
    <source>
        <dbReference type="EMBL" id="RGS34398.1"/>
    </source>
</evidence>
<evidence type="ECO:0000313" key="2">
    <source>
        <dbReference type="Proteomes" id="UP000283341"/>
    </source>
</evidence>
<accession>A0A412IC31</accession>